<dbReference type="EMBL" id="JH717907">
    <property type="protein sequence ID" value="EWZ31586.1"/>
    <property type="molecule type" value="Genomic_DNA"/>
</dbReference>
<reference evidence="1" key="2">
    <citation type="submission" date="2012-06" db="EMBL/GenBank/DDBJ databases">
        <title>Annotation of the Genome Sequence of Fusarium oxysporum Fo47.</title>
        <authorList>
            <consortium name="The Broad Institute Genomics Platform"/>
            <person name="Ma L.-J."/>
            <person name="Corby-Kistler H."/>
            <person name="Broz K."/>
            <person name="Gale L.R."/>
            <person name="Jonkers W."/>
            <person name="O'Donnell K."/>
            <person name="Ploetz R."/>
            <person name="Steinberg C."/>
            <person name="Schwartz D.C."/>
            <person name="VanEtten H."/>
            <person name="Zhou S."/>
            <person name="Young S.K."/>
            <person name="Zeng Q."/>
            <person name="Gargeya S."/>
            <person name="Fitzgerald M."/>
            <person name="Abouelleil A."/>
            <person name="Alvarado L."/>
            <person name="Chapman S.B."/>
            <person name="Gainer-Dewar J."/>
            <person name="Goldberg J."/>
            <person name="Griggs A."/>
            <person name="Gujja S."/>
            <person name="Hansen M."/>
            <person name="Howarth C."/>
            <person name="Imamovic A."/>
            <person name="Ireland A."/>
            <person name="Larimer J."/>
            <person name="McCowan C."/>
            <person name="Murphy C."/>
            <person name="Pearson M."/>
            <person name="Poon T.W."/>
            <person name="Priest M."/>
            <person name="Roberts A."/>
            <person name="Saif S."/>
            <person name="Shea T."/>
            <person name="Sykes S."/>
            <person name="Wortman J."/>
            <person name="Nusbaum C."/>
            <person name="Birren B."/>
        </authorList>
    </citation>
    <scope>NUCLEOTIDE SEQUENCE</scope>
    <source>
        <strain evidence="1">Fo47</strain>
    </source>
</reference>
<reference evidence="1" key="1">
    <citation type="submission" date="2011-06" db="EMBL/GenBank/DDBJ databases">
        <title>The Genome Sequence of Fusarium oxysporum Fo47.</title>
        <authorList>
            <consortium name="The Broad Institute Genome Sequencing Platform"/>
            <person name="Ma L.-J."/>
            <person name="Gale L.R."/>
            <person name="Schwartz D.C."/>
            <person name="Zhou S."/>
            <person name="Corby-Kistler H."/>
            <person name="Young S.K."/>
            <person name="Zeng Q."/>
            <person name="Gargeya S."/>
            <person name="Fitzgerald M."/>
            <person name="Haas B."/>
            <person name="Abouelleil A."/>
            <person name="Alvarado L."/>
            <person name="Arachchi H.M."/>
            <person name="Berlin A."/>
            <person name="Brown A."/>
            <person name="Chapman S.B."/>
            <person name="Chen Z."/>
            <person name="Dunbar C."/>
            <person name="Freedman E."/>
            <person name="Gearin G."/>
            <person name="Gellesch M."/>
            <person name="Goldberg J."/>
            <person name="Griggs A."/>
            <person name="Gujja S."/>
            <person name="Heiman D."/>
            <person name="Howarth C."/>
            <person name="Larson L."/>
            <person name="Lui A."/>
            <person name="MacDonald P.J.P."/>
            <person name="Mehta T."/>
            <person name="Montmayeur A."/>
            <person name="Murphy C."/>
            <person name="Neiman D."/>
            <person name="Pearson M."/>
            <person name="Priest M."/>
            <person name="Roberts A."/>
            <person name="Saif S."/>
            <person name="Shea T."/>
            <person name="Shenoy N."/>
            <person name="Sisk P."/>
            <person name="Stolte C."/>
            <person name="Sykes S."/>
            <person name="Wortman J."/>
            <person name="Nusbaum C."/>
            <person name="Birren B."/>
        </authorList>
    </citation>
    <scope>NUCLEOTIDE SEQUENCE [LARGE SCALE GENOMIC DNA]</scope>
    <source>
        <strain evidence="1">Fo47</strain>
    </source>
</reference>
<dbReference type="Proteomes" id="UP000030766">
    <property type="component" value="Unassembled WGS sequence"/>
</dbReference>
<sequence length="62" mass="7037">MAAESIVSGNFGKDEKAVAQQQCHEICTQLAGLYRKQDRREQDLDNLKRKETRLSSQLQSAN</sequence>
<accession>W9JI04</accession>
<dbReference type="VEuPathDB" id="FungiDB:FOZG_14714"/>
<name>W9JI04_FUSOX</name>
<dbReference type="AlphaFoldDB" id="W9JI04"/>
<dbReference type="HOGENOM" id="CLU_2979100_0_0_1"/>
<organism evidence="1">
    <name type="scientific">Fusarium oxysporum Fo47</name>
    <dbReference type="NCBI Taxonomy" id="660027"/>
    <lineage>
        <taxon>Eukaryota</taxon>
        <taxon>Fungi</taxon>
        <taxon>Dikarya</taxon>
        <taxon>Ascomycota</taxon>
        <taxon>Pezizomycotina</taxon>
        <taxon>Sordariomycetes</taxon>
        <taxon>Hypocreomycetidae</taxon>
        <taxon>Hypocreales</taxon>
        <taxon>Nectriaceae</taxon>
        <taxon>Fusarium</taxon>
        <taxon>Fusarium oxysporum species complex</taxon>
    </lineage>
</organism>
<gene>
    <name evidence="1" type="ORF">FOZG_14714</name>
</gene>
<evidence type="ECO:0000313" key="1">
    <source>
        <dbReference type="EMBL" id="EWZ31586.1"/>
    </source>
</evidence>
<proteinExistence type="predicted"/>
<protein>
    <submittedName>
        <fullName evidence="1">Uncharacterized protein</fullName>
    </submittedName>
</protein>